<comment type="caution">
    <text evidence="2">The sequence shown here is derived from an EMBL/GenBank/DDBJ whole genome shotgun (WGS) entry which is preliminary data.</text>
</comment>
<evidence type="ECO:0000259" key="1">
    <source>
        <dbReference type="Pfam" id="PF01553"/>
    </source>
</evidence>
<accession>A0AAV8ZYE4</accession>
<evidence type="ECO:0000313" key="3">
    <source>
        <dbReference type="Proteomes" id="UP001162156"/>
    </source>
</evidence>
<feature type="domain" description="Phospholipid/glycerol acyltransferase" evidence="1">
    <location>
        <begin position="13"/>
        <end position="71"/>
    </location>
</feature>
<keyword evidence="3" id="KW-1185">Reference proteome</keyword>
<proteinExistence type="predicted"/>
<name>A0AAV8ZYE4_9CUCU</name>
<dbReference type="EMBL" id="JANEYF010000117">
    <property type="protein sequence ID" value="KAJ8972105.1"/>
    <property type="molecule type" value="Genomic_DNA"/>
</dbReference>
<protein>
    <recommendedName>
        <fullName evidence="1">Phospholipid/glycerol acyltransferase domain-containing protein</fullName>
    </recommendedName>
</protein>
<dbReference type="InterPro" id="IPR002123">
    <property type="entry name" value="Plipid/glycerol_acylTrfase"/>
</dbReference>
<dbReference type="Proteomes" id="UP001162156">
    <property type="component" value="Unassembled WGS sequence"/>
</dbReference>
<organism evidence="2 3">
    <name type="scientific">Rhamnusium bicolor</name>
    <dbReference type="NCBI Taxonomy" id="1586634"/>
    <lineage>
        <taxon>Eukaryota</taxon>
        <taxon>Metazoa</taxon>
        <taxon>Ecdysozoa</taxon>
        <taxon>Arthropoda</taxon>
        <taxon>Hexapoda</taxon>
        <taxon>Insecta</taxon>
        <taxon>Pterygota</taxon>
        <taxon>Neoptera</taxon>
        <taxon>Endopterygota</taxon>
        <taxon>Coleoptera</taxon>
        <taxon>Polyphaga</taxon>
        <taxon>Cucujiformia</taxon>
        <taxon>Chrysomeloidea</taxon>
        <taxon>Cerambycidae</taxon>
        <taxon>Lepturinae</taxon>
        <taxon>Rhagiini</taxon>
        <taxon>Rhamnusium</taxon>
    </lineage>
</organism>
<dbReference type="GO" id="GO:0016746">
    <property type="term" value="F:acyltransferase activity"/>
    <property type="evidence" value="ECO:0007669"/>
    <property type="project" value="InterPro"/>
</dbReference>
<reference evidence="2" key="1">
    <citation type="journal article" date="2023" name="Insect Mol. Biol.">
        <title>Genome sequencing provides insights into the evolution of gene families encoding plant cell wall-degrading enzymes in longhorned beetles.</title>
        <authorList>
            <person name="Shin N.R."/>
            <person name="Okamura Y."/>
            <person name="Kirsch R."/>
            <person name="Pauchet Y."/>
        </authorList>
    </citation>
    <scope>NUCLEOTIDE SEQUENCE</scope>
    <source>
        <strain evidence="2">RBIC_L_NR</strain>
    </source>
</reference>
<evidence type="ECO:0000313" key="2">
    <source>
        <dbReference type="EMBL" id="KAJ8972105.1"/>
    </source>
</evidence>
<dbReference type="Pfam" id="PF01553">
    <property type="entry name" value="Acyltransferase"/>
    <property type="match status" value="1"/>
</dbReference>
<gene>
    <name evidence="2" type="ORF">NQ314_000331</name>
</gene>
<sequence length="75" mass="8563">MKALLEIFCGCDIQVSGDPVHTGETSILVMNHRTRTDWNFFWPVIYHSVVGKRKLMHSTKFVLKDIIRHIPGPGS</sequence>
<dbReference type="AlphaFoldDB" id="A0AAV8ZYE4"/>